<organism evidence="3 4">
    <name type="scientific">Shimia marina</name>
    <dbReference type="NCBI Taxonomy" id="321267"/>
    <lineage>
        <taxon>Bacteria</taxon>
        <taxon>Pseudomonadati</taxon>
        <taxon>Pseudomonadota</taxon>
        <taxon>Alphaproteobacteria</taxon>
        <taxon>Rhodobacterales</taxon>
        <taxon>Roseobacteraceae</taxon>
    </lineage>
</organism>
<keyword evidence="1" id="KW-1133">Transmembrane helix</keyword>
<feature type="domain" description="CWH43-like N-terminal" evidence="2">
    <location>
        <begin position="4"/>
        <end position="229"/>
    </location>
</feature>
<feature type="transmembrane region" description="Helical" evidence="1">
    <location>
        <begin position="54"/>
        <end position="78"/>
    </location>
</feature>
<accession>A0A0P1F6Y7</accession>
<dbReference type="Proteomes" id="UP000054823">
    <property type="component" value="Unassembled WGS sequence"/>
</dbReference>
<name>A0A0P1F6Y7_9RHOB</name>
<proteinExistence type="predicted"/>
<protein>
    <submittedName>
        <fullName evidence="3">Frag1/DRAM/Sfk1 family protein</fullName>
    </submittedName>
</protein>
<keyword evidence="4" id="KW-1185">Reference proteome</keyword>
<evidence type="ECO:0000259" key="2">
    <source>
        <dbReference type="Pfam" id="PF10277"/>
    </source>
</evidence>
<evidence type="ECO:0000313" key="3">
    <source>
        <dbReference type="EMBL" id="CUH51262.1"/>
    </source>
</evidence>
<keyword evidence="1" id="KW-0472">Membrane</keyword>
<feature type="transmembrane region" description="Helical" evidence="1">
    <location>
        <begin position="172"/>
        <end position="190"/>
    </location>
</feature>
<dbReference type="RefSeq" id="WP_058238591.1">
    <property type="nucleotide sequence ID" value="NZ_CYPW01000006.1"/>
</dbReference>
<sequence length="249" mass="27673">MLIALIATLFVTLTVNVQIYTARWKFAAFYPDLSATRARTISESIADPRIGEPFAIWLLLSAVALFVGVVLVSLPALRELQRHGRASPRVVGLTWLLVALQALASVGMVVLSQYRFPEFRDQHMAGSYLFFFSQAFAIVTGEVLSRSYATMGPEGTVVGRVWSPRFGRWRRGYVWVPIVLGVVYLCLFLGKGYAPEAYRYEVYAAYASTELLLLSGFLFYVTSYVPDMWCAWRGSRGAYGSVISSSAAS</sequence>
<evidence type="ECO:0000256" key="1">
    <source>
        <dbReference type="SAM" id="Phobius"/>
    </source>
</evidence>
<dbReference type="STRING" id="321267.SHM7688_00696"/>
<dbReference type="Pfam" id="PF10277">
    <property type="entry name" value="Frag1"/>
    <property type="match status" value="1"/>
</dbReference>
<evidence type="ECO:0000313" key="4">
    <source>
        <dbReference type="Proteomes" id="UP000054823"/>
    </source>
</evidence>
<reference evidence="3 4" key="1">
    <citation type="submission" date="2015-09" db="EMBL/GenBank/DDBJ databases">
        <authorList>
            <consortium name="Swine Surveillance"/>
        </authorList>
    </citation>
    <scope>NUCLEOTIDE SEQUENCE [LARGE SCALE GENOMIC DNA]</scope>
    <source>
        <strain evidence="3 4">CECT 7688</strain>
    </source>
</reference>
<dbReference type="EMBL" id="CYPW01000006">
    <property type="protein sequence ID" value="CUH51262.1"/>
    <property type="molecule type" value="Genomic_DNA"/>
</dbReference>
<feature type="transmembrane region" description="Helical" evidence="1">
    <location>
        <begin position="202"/>
        <end position="225"/>
    </location>
</feature>
<feature type="transmembrane region" description="Helical" evidence="1">
    <location>
        <begin position="90"/>
        <end position="114"/>
    </location>
</feature>
<feature type="transmembrane region" description="Helical" evidence="1">
    <location>
        <begin position="126"/>
        <end position="144"/>
    </location>
</feature>
<dbReference type="InterPro" id="IPR019402">
    <property type="entry name" value="CWH43_N"/>
</dbReference>
<dbReference type="AlphaFoldDB" id="A0A0P1F6Y7"/>
<gene>
    <name evidence="3" type="ORF">SHM7688_00696</name>
</gene>
<keyword evidence="1" id="KW-0812">Transmembrane</keyword>